<comment type="caution">
    <text evidence="1">The sequence shown here is derived from an EMBL/GenBank/DDBJ whole genome shotgun (WGS) entry which is preliminary data.</text>
</comment>
<proteinExistence type="predicted"/>
<evidence type="ECO:0000313" key="2">
    <source>
        <dbReference type="Proteomes" id="UP000616151"/>
    </source>
</evidence>
<reference evidence="1" key="1">
    <citation type="submission" date="2021-01" db="EMBL/GenBank/DDBJ databases">
        <authorList>
            <person name="Sun Q."/>
        </authorList>
    </citation>
    <scope>NUCLEOTIDE SEQUENCE</scope>
    <source>
        <strain evidence="1">YIM B02566</strain>
    </source>
</reference>
<keyword evidence="2" id="KW-1185">Reference proteome</keyword>
<gene>
    <name evidence="1" type="ORF">JHL16_26685</name>
</gene>
<name>A0ACC5RBX6_9HYPH</name>
<protein>
    <submittedName>
        <fullName evidence="1">Uncharacterized protein</fullName>
    </submittedName>
</protein>
<dbReference type="EMBL" id="JAENHL010000008">
    <property type="protein sequence ID" value="MBK1869980.1"/>
    <property type="molecule type" value="Genomic_DNA"/>
</dbReference>
<sequence length="203" mass="22394">MSDAQFETALQGRETPTGLTVDIREMTTRGMIDLRGLADDTAFMAAVKQALNLDLPTAPRTSAAWGEIQALWLSTDQWLILCPRTKTEELLTALRQALAGIHSLAVDVSDMRTIIRLEGDQARSLLLKGSSLDLLSADYEAGTARRLRFAEIAALLHIVSTKPDVIDLYVFRSYADYAWDWLIANGRTVADVRQFGKQAVPAT</sequence>
<organism evidence="1 2">
    <name type="scientific">Taklimakanibacter albus</name>
    <dbReference type="NCBI Taxonomy" id="2800327"/>
    <lineage>
        <taxon>Bacteria</taxon>
        <taxon>Pseudomonadati</taxon>
        <taxon>Pseudomonadota</taxon>
        <taxon>Alphaproteobacteria</taxon>
        <taxon>Hyphomicrobiales</taxon>
        <taxon>Aestuariivirgaceae</taxon>
        <taxon>Taklimakanibacter</taxon>
    </lineage>
</organism>
<accession>A0ACC5RBX6</accession>
<dbReference type="Proteomes" id="UP000616151">
    <property type="component" value="Unassembled WGS sequence"/>
</dbReference>
<evidence type="ECO:0000313" key="1">
    <source>
        <dbReference type="EMBL" id="MBK1869980.1"/>
    </source>
</evidence>